<keyword evidence="1" id="KW-0547">Nucleotide-binding</keyword>
<evidence type="ECO:0000256" key="3">
    <source>
        <dbReference type="ARBA" id="ARBA00023125"/>
    </source>
</evidence>
<dbReference type="SUPFAM" id="SSF52540">
    <property type="entry name" value="P-loop containing nucleoside triphosphate hydrolases"/>
    <property type="match status" value="1"/>
</dbReference>
<keyword evidence="4" id="KW-0472">Membrane</keyword>
<feature type="transmembrane region" description="Helical" evidence="4">
    <location>
        <begin position="140"/>
        <end position="173"/>
    </location>
</feature>
<keyword evidence="4" id="KW-1133">Transmembrane helix</keyword>
<evidence type="ECO:0000313" key="6">
    <source>
        <dbReference type="EMBL" id="PCJ28027.1"/>
    </source>
</evidence>
<keyword evidence="2" id="KW-0067">ATP-binding</keyword>
<dbReference type="Gene3D" id="3.40.50.300">
    <property type="entry name" value="P-loop containing nucleotide triphosphate hydrolases"/>
    <property type="match status" value="1"/>
</dbReference>
<dbReference type="InterPro" id="IPR000432">
    <property type="entry name" value="DNA_mismatch_repair_MutS_C"/>
</dbReference>
<dbReference type="Pfam" id="PF00488">
    <property type="entry name" value="MutS_V"/>
    <property type="match status" value="1"/>
</dbReference>
<organism evidence="6 7">
    <name type="scientific">SAR86 cluster bacterium</name>
    <dbReference type="NCBI Taxonomy" id="2030880"/>
    <lineage>
        <taxon>Bacteria</taxon>
        <taxon>Pseudomonadati</taxon>
        <taxon>Pseudomonadota</taxon>
        <taxon>Gammaproteobacteria</taxon>
        <taxon>SAR86 cluster</taxon>
    </lineage>
</organism>
<evidence type="ECO:0000256" key="2">
    <source>
        <dbReference type="ARBA" id="ARBA00022840"/>
    </source>
</evidence>
<protein>
    <recommendedName>
        <fullName evidence="5">DNA mismatch repair proteins mutS family domain-containing protein</fullName>
    </recommendedName>
</protein>
<dbReference type="AlphaFoldDB" id="A0A2A5B8Y0"/>
<dbReference type="GO" id="GO:0005524">
    <property type="term" value="F:ATP binding"/>
    <property type="evidence" value="ECO:0007669"/>
    <property type="project" value="UniProtKB-KW"/>
</dbReference>
<proteinExistence type="predicted"/>
<evidence type="ECO:0000256" key="1">
    <source>
        <dbReference type="ARBA" id="ARBA00022741"/>
    </source>
</evidence>
<dbReference type="InterPro" id="IPR027417">
    <property type="entry name" value="P-loop_NTPase"/>
</dbReference>
<gene>
    <name evidence="6" type="ORF">COA96_02370</name>
</gene>
<reference evidence="7" key="1">
    <citation type="submission" date="2017-08" db="EMBL/GenBank/DDBJ databases">
        <title>A dynamic microbial community with high functional redundancy inhabits the cold, oxic subseafloor aquifer.</title>
        <authorList>
            <person name="Tully B.J."/>
            <person name="Wheat C.G."/>
            <person name="Glazer B.T."/>
            <person name="Huber J.A."/>
        </authorList>
    </citation>
    <scope>NUCLEOTIDE SEQUENCE [LARGE SCALE GENOMIC DNA]</scope>
</reference>
<keyword evidence="4" id="KW-0812">Transmembrane</keyword>
<comment type="caution">
    <text evidence="6">The sequence shown here is derived from an EMBL/GenBank/DDBJ whole genome shotgun (WGS) entry which is preliminary data.</text>
</comment>
<evidence type="ECO:0000259" key="5">
    <source>
        <dbReference type="SMART" id="SM00534"/>
    </source>
</evidence>
<dbReference type="InterPro" id="IPR045076">
    <property type="entry name" value="MutS"/>
</dbReference>
<feature type="transmembrane region" description="Helical" evidence="4">
    <location>
        <begin position="251"/>
        <end position="270"/>
    </location>
</feature>
<dbReference type="PANTHER" id="PTHR11361:SF152">
    <property type="entry name" value="DNA MISMATCH REPAIR PROTEIN"/>
    <property type="match status" value="1"/>
</dbReference>
<keyword evidence="3" id="KW-0238">DNA-binding</keyword>
<dbReference type="SMART" id="SM00534">
    <property type="entry name" value="MUTSac"/>
    <property type="match status" value="1"/>
</dbReference>
<evidence type="ECO:0000313" key="7">
    <source>
        <dbReference type="Proteomes" id="UP000218327"/>
    </source>
</evidence>
<sequence length="528" mass="60627">MIYFFQKKLRKKLREEWENPIRWGRDFTSIRSLFESTFPDPKSSIIDEKTWDDLDMGSVFRKIDTTHTSVGQQYLYRKMRLLQVPGGKLEDDYRVARLLQEDREVREKLQICLKGVKEGDASIVTRMLFKKFPEVSLSKVAIVIWSMLSVFTLVFSALIGGFFLILIPLIVGINFAISRYFENATDKITYVFYYLYNIVATSERIANLDISHDIPDYRELKQNKSSIRTIRNLLKLLSVSQNHEGIIINNAMYLLNLVILYDLLIYSFSIKRIIRYQEIIKKCYLAIGAIDTNIAISSYIYRHKSICNPKLGAAHKIELVDTYHPLIEDYVANSFSTAGASALVTGSNMAGKTTFIKTIGVNLILARTLWFCHATQANLPILDVFSSIKTEDGLEEGKSFYFSELERLNEFLKITEKGGNCLFLIDEIYRGTNTVERVAGAAAVLQELASNSIVFVTTHDIELATYLRKQYEMWYFEETGSTTHPFDYKLRSGVCETRNALKLMDNIGYPKHITKHAVELAKKMEDEG</sequence>
<dbReference type="GO" id="GO:0140664">
    <property type="term" value="F:ATP-dependent DNA damage sensor activity"/>
    <property type="evidence" value="ECO:0007669"/>
    <property type="project" value="InterPro"/>
</dbReference>
<dbReference type="EMBL" id="NVVJ01000004">
    <property type="protein sequence ID" value="PCJ28027.1"/>
    <property type="molecule type" value="Genomic_DNA"/>
</dbReference>
<name>A0A2A5B8Y0_9GAMM</name>
<dbReference type="GO" id="GO:0030983">
    <property type="term" value="F:mismatched DNA binding"/>
    <property type="evidence" value="ECO:0007669"/>
    <property type="project" value="InterPro"/>
</dbReference>
<accession>A0A2A5B8Y0</accession>
<dbReference type="PANTHER" id="PTHR11361">
    <property type="entry name" value="DNA MISMATCH REPAIR PROTEIN MUTS FAMILY MEMBER"/>
    <property type="match status" value="1"/>
</dbReference>
<evidence type="ECO:0000256" key="4">
    <source>
        <dbReference type="SAM" id="Phobius"/>
    </source>
</evidence>
<feature type="domain" description="DNA mismatch repair proteins mutS family" evidence="5">
    <location>
        <begin position="339"/>
        <end position="522"/>
    </location>
</feature>
<dbReference type="GO" id="GO:0005829">
    <property type="term" value="C:cytosol"/>
    <property type="evidence" value="ECO:0007669"/>
    <property type="project" value="TreeGrafter"/>
</dbReference>
<dbReference type="Proteomes" id="UP000218327">
    <property type="component" value="Unassembled WGS sequence"/>
</dbReference>
<dbReference type="GO" id="GO:0006298">
    <property type="term" value="P:mismatch repair"/>
    <property type="evidence" value="ECO:0007669"/>
    <property type="project" value="InterPro"/>
</dbReference>